<proteinExistence type="predicted"/>
<keyword evidence="2" id="KW-1185">Reference proteome</keyword>
<dbReference type="Proteomes" id="UP000242287">
    <property type="component" value="Unassembled WGS sequence"/>
</dbReference>
<dbReference type="EMBL" id="KZ302594">
    <property type="protein sequence ID" value="PFH45051.1"/>
    <property type="molecule type" value="Genomic_DNA"/>
</dbReference>
<protein>
    <submittedName>
        <fullName evidence="1">Uncharacterized protein</fullName>
    </submittedName>
</protein>
<gene>
    <name evidence="1" type="ORF">AMATHDRAFT_10121</name>
</gene>
<dbReference type="AlphaFoldDB" id="A0A2A9N9Y8"/>
<evidence type="ECO:0000313" key="1">
    <source>
        <dbReference type="EMBL" id="PFH45051.1"/>
    </source>
</evidence>
<organism evidence="1 2">
    <name type="scientific">Amanita thiersii Skay4041</name>
    <dbReference type="NCBI Taxonomy" id="703135"/>
    <lineage>
        <taxon>Eukaryota</taxon>
        <taxon>Fungi</taxon>
        <taxon>Dikarya</taxon>
        <taxon>Basidiomycota</taxon>
        <taxon>Agaricomycotina</taxon>
        <taxon>Agaricomycetes</taxon>
        <taxon>Agaricomycetidae</taxon>
        <taxon>Agaricales</taxon>
        <taxon>Pluteineae</taxon>
        <taxon>Amanitaceae</taxon>
        <taxon>Amanita</taxon>
    </lineage>
</organism>
<name>A0A2A9N9Y8_9AGAR</name>
<sequence>MRLAAFDESQNIAQPIPSHPAPAFLSTNYIDSNIDITGTLLSLPALMDKLLLSNFPSSTDPTFVLQNIYATNVNELLHTKGYVPSVQVKDMGKALATHIKTCVGTGFESPQEEKLIQMDLLTCMITYAAVDLNIEITDYTVTSHGSTIPLIIYREVQEDWDYAGNSDNFLLTETAKTIQDDLDEAFSNRQHQNIMAITTPVALFMQQDKHSITDAVANETPLPDKWAFTDEKGHKRSTFAWLSGQPSPKNKSTFPKKTNQTHYLLLPFHWTKTPTGNGSRYKRGRSYILGQTPGYKIPSTPSPIHH</sequence>
<accession>A0A2A9N9Y8</accession>
<evidence type="ECO:0000313" key="2">
    <source>
        <dbReference type="Proteomes" id="UP000242287"/>
    </source>
</evidence>
<reference evidence="1 2" key="1">
    <citation type="submission" date="2014-02" db="EMBL/GenBank/DDBJ databases">
        <title>Transposable element dynamics among asymbiotic and ectomycorrhizal Amanita fungi.</title>
        <authorList>
            <consortium name="DOE Joint Genome Institute"/>
            <person name="Hess J."/>
            <person name="Skrede I."/>
            <person name="Wolfe B."/>
            <person name="LaButti K."/>
            <person name="Ohm R.A."/>
            <person name="Grigoriev I.V."/>
            <person name="Pringle A."/>
        </authorList>
    </citation>
    <scope>NUCLEOTIDE SEQUENCE [LARGE SCALE GENOMIC DNA]</scope>
    <source>
        <strain evidence="1 2">SKay4041</strain>
    </source>
</reference>